<accession>A0A067Q8W8</accession>
<reference evidence="2" key="1">
    <citation type="journal article" date="2014" name="Proc. Natl. Acad. Sci. U.S.A.">
        <title>Extensive sampling of basidiomycete genomes demonstrates inadequacy of the white-rot/brown-rot paradigm for wood decay fungi.</title>
        <authorList>
            <person name="Riley R."/>
            <person name="Salamov A.A."/>
            <person name="Brown D.W."/>
            <person name="Nagy L.G."/>
            <person name="Floudas D."/>
            <person name="Held B.W."/>
            <person name="Levasseur A."/>
            <person name="Lombard V."/>
            <person name="Morin E."/>
            <person name="Otillar R."/>
            <person name="Lindquist E.A."/>
            <person name="Sun H."/>
            <person name="LaButti K.M."/>
            <person name="Schmutz J."/>
            <person name="Jabbour D."/>
            <person name="Luo H."/>
            <person name="Baker S.E."/>
            <person name="Pisabarro A.G."/>
            <person name="Walton J.D."/>
            <person name="Blanchette R.A."/>
            <person name="Henrissat B."/>
            <person name="Martin F."/>
            <person name="Cullen D."/>
            <person name="Hibbett D.S."/>
            <person name="Grigoriev I.V."/>
        </authorList>
    </citation>
    <scope>NUCLEOTIDE SEQUENCE [LARGE SCALE GENOMIC DNA]</scope>
    <source>
        <strain evidence="2">MUCL 33604</strain>
    </source>
</reference>
<proteinExistence type="predicted"/>
<sequence>MDVPTPSTISSTTIAALEALVIYFVTETVQRAIVSKEQERELKAHTKVWRIGKDQVRLSLPPHFHHHLASLPHISITIASLPYAMSFQLESEM</sequence>
<protein>
    <submittedName>
        <fullName evidence="1">Uncharacterized protein</fullName>
    </submittedName>
</protein>
<dbReference type="InParanoid" id="A0A067Q8W8"/>
<organism evidence="1 2">
    <name type="scientific">Jaapia argillacea MUCL 33604</name>
    <dbReference type="NCBI Taxonomy" id="933084"/>
    <lineage>
        <taxon>Eukaryota</taxon>
        <taxon>Fungi</taxon>
        <taxon>Dikarya</taxon>
        <taxon>Basidiomycota</taxon>
        <taxon>Agaricomycotina</taxon>
        <taxon>Agaricomycetes</taxon>
        <taxon>Agaricomycetidae</taxon>
        <taxon>Jaapiales</taxon>
        <taxon>Jaapiaceae</taxon>
        <taxon>Jaapia</taxon>
    </lineage>
</organism>
<evidence type="ECO:0000313" key="1">
    <source>
        <dbReference type="EMBL" id="KDQ59046.1"/>
    </source>
</evidence>
<evidence type="ECO:0000313" key="2">
    <source>
        <dbReference type="Proteomes" id="UP000027265"/>
    </source>
</evidence>
<dbReference type="OrthoDB" id="2240312at2759"/>
<name>A0A067Q8W8_9AGAM</name>
<dbReference type="AlphaFoldDB" id="A0A067Q8W8"/>
<dbReference type="HOGENOM" id="CLU_2399995_0_0_1"/>
<dbReference type="Proteomes" id="UP000027265">
    <property type="component" value="Unassembled WGS sequence"/>
</dbReference>
<keyword evidence="2" id="KW-1185">Reference proteome</keyword>
<dbReference type="EMBL" id="KL197716">
    <property type="protein sequence ID" value="KDQ59046.1"/>
    <property type="molecule type" value="Genomic_DNA"/>
</dbReference>
<gene>
    <name evidence="1" type="ORF">JAAARDRAFT_651143</name>
</gene>